<reference evidence="10 11" key="1">
    <citation type="submission" date="2020-03" db="EMBL/GenBank/DDBJ databases">
        <title>Dissostichus mawsoni Genome sequencing and assembly.</title>
        <authorList>
            <person name="Park H."/>
        </authorList>
    </citation>
    <scope>NUCLEOTIDE SEQUENCE [LARGE SCALE GENOMIC DNA]</scope>
    <source>
        <strain evidence="10">DM0001</strain>
        <tissue evidence="10">Muscle</tissue>
    </source>
</reference>
<feature type="region of interest" description="Disordered" evidence="8">
    <location>
        <begin position="185"/>
        <end position="212"/>
    </location>
</feature>
<evidence type="ECO:0000256" key="8">
    <source>
        <dbReference type="SAM" id="MobiDB-lite"/>
    </source>
</evidence>
<dbReference type="InterPro" id="IPR032108">
    <property type="entry name" value="CLIP1_ZNF"/>
</dbReference>
<dbReference type="InterPro" id="IPR036859">
    <property type="entry name" value="CAP-Gly_dom_sf"/>
</dbReference>
<dbReference type="AlphaFoldDB" id="A0A7J5YIB7"/>
<dbReference type="Pfam" id="PF16641">
    <property type="entry name" value="CLIP1_ZNF"/>
    <property type="match status" value="2"/>
</dbReference>
<comment type="subcellular location">
    <subcellularLocation>
        <location evidence="1">Cytoplasm</location>
        <location evidence="1">Cytoskeleton</location>
    </subcellularLocation>
</comment>
<dbReference type="PROSITE" id="PS00845">
    <property type="entry name" value="CAP_GLY_1"/>
    <property type="match status" value="1"/>
</dbReference>
<evidence type="ECO:0000256" key="3">
    <source>
        <dbReference type="ARBA" id="ARBA00022701"/>
    </source>
</evidence>
<evidence type="ECO:0000256" key="1">
    <source>
        <dbReference type="ARBA" id="ARBA00004245"/>
    </source>
</evidence>
<feature type="domain" description="CAP-Gly" evidence="9">
    <location>
        <begin position="130"/>
        <end position="172"/>
    </location>
</feature>
<protein>
    <recommendedName>
        <fullName evidence="9">CAP-Gly domain-containing protein</fullName>
    </recommendedName>
</protein>
<keyword evidence="11" id="KW-1185">Reference proteome</keyword>
<dbReference type="GO" id="GO:0031116">
    <property type="term" value="P:positive regulation of microtubule polymerization"/>
    <property type="evidence" value="ECO:0007669"/>
    <property type="project" value="TreeGrafter"/>
</dbReference>
<dbReference type="PANTHER" id="PTHR18916:SF44">
    <property type="entry name" value="CAP-GLY DOMAIN-CONTAINING LINKER PROTEIN 1"/>
    <property type="match status" value="1"/>
</dbReference>
<dbReference type="GO" id="GO:0051010">
    <property type="term" value="F:microtubule plus-end binding"/>
    <property type="evidence" value="ECO:0007669"/>
    <property type="project" value="TreeGrafter"/>
</dbReference>
<feature type="compositionally biased region" description="Low complexity" evidence="8">
    <location>
        <begin position="192"/>
        <end position="211"/>
    </location>
</feature>
<dbReference type="GO" id="GO:0035371">
    <property type="term" value="C:microtubule plus-end"/>
    <property type="evidence" value="ECO:0007669"/>
    <property type="project" value="TreeGrafter"/>
</dbReference>
<keyword evidence="6" id="KW-0206">Cytoskeleton</keyword>
<dbReference type="GO" id="GO:0005938">
    <property type="term" value="C:cell cortex"/>
    <property type="evidence" value="ECO:0007669"/>
    <property type="project" value="TreeGrafter"/>
</dbReference>
<evidence type="ECO:0000256" key="5">
    <source>
        <dbReference type="ARBA" id="ARBA00023054"/>
    </source>
</evidence>
<keyword evidence="2" id="KW-0963">Cytoplasm</keyword>
<feature type="coiled-coil region" evidence="7">
    <location>
        <begin position="756"/>
        <end position="870"/>
    </location>
</feature>
<name>A0A7J5YIB7_DISMA</name>
<feature type="compositionally biased region" description="Basic and acidic residues" evidence="8">
    <location>
        <begin position="721"/>
        <end position="743"/>
    </location>
</feature>
<dbReference type="GO" id="GO:0031122">
    <property type="term" value="P:cytoplasmic microtubule organization"/>
    <property type="evidence" value="ECO:0007669"/>
    <property type="project" value="TreeGrafter"/>
</dbReference>
<keyword evidence="4" id="KW-0677">Repeat</keyword>
<dbReference type="SUPFAM" id="SSF74924">
    <property type="entry name" value="Cap-Gly domain"/>
    <property type="match status" value="2"/>
</dbReference>
<dbReference type="GO" id="GO:0005634">
    <property type="term" value="C:nucleus"/>
    <property type="evidence" value="ECO:0007669"/>
    <property type="project" value="TreeGrafter"/>
</dbReference>
<feature type="domain" description="CAP-Gly" evidence="9">
    <location>
        <begin position="268"/>
        <end position="293"/>
    </location>
</feature>
<organism evidence="10 11">
    <name type="scientific">Dissostichus mawsoni</name>
    <name type="common">Antarctic cod</name>
    <dbReference type="NCBI Taxonomy" id="36200"/>
    <lineage>
        <taxon>Eukaryota</taxon>
        <taxon>Metazoa</taxon>
        <taxon>Chordata</taxon>
        <taxon>Craniata</taxon>
        <taxon>Vertebrata</taxon>
        <taxon>Euteleostomi</taxon>
        <taxon>Actinopterygii</taxon>
        <taxon>Neopterygii</taxon>
        <taxon>Teleostei</taxon>
        <taxon>Neoteleostei</taxon>
        <taxon>Acanthomorphata</taxon>
        <taxon>Eupercaria</taxon>
        <taxon>Perciformes</taxon>
        <taxon>Notothenioidei</taxon>
        <taxon>Nototheniidae</taxon>
        <taxon>Dissostichus</taxon>
    </lineage>
</organism>
<dbReference type="SMART" id="SM01052">
    <property type="entry name" value="CAP_GLY"/>
    <property type="match status" value="2"/>
</dbReference>
<dbReference type="OrthoDB" id="5412539at2759"/>
<dbReference type="PANTHER" id="PTHR18916">
    <property type="entry name" value="DYNACTIN 1-RELATED MICROTUBULE-BINDING"/>
    <property type="match status" value="1"/>
</dbReference>
<keyword evidence="3" id="KW-0493">Microtubule</keyword>
<comment type="caution">
    <text evidence="10">The sequence shown here is derived from an EMBL/GenBank/DDBJ whole genome shotgun (WGS) entry which is preliminary data.</text>
</comment>
<evidence type="ECO:0000259" key="9">
    <source>
        <dbReference type="PROSITE" id="PS50245"/>
    </source>
</evidence>
<keyword evidence="5 7" id="KW-0175">Coiled coil</keyword>
<feature type="coiled-coil region" evidence="7">
    <location>
        <begin position="427"/>
        <end position="695"/>
    </location>
</feature>
<dbReference type="Gene3D" id="2.30.30.190">
    <property type="entry name" value="CAP Gly-rich-like domain"/>
    <property type="match status" value="2"/>
</dbReference>
<feature type="region of interest" description="Disordered" evidence="8">
    <location>
        <begin position="717"/>
        <end position="751"/>
    </location>
</feature>
<sequence>MSFGSQGGDVRLGLGRDAGKTCNVLFYHIGTLWGGGEGLHLDQAKPHTMEKPGAMSTQGKVSGLKPPSKIVRPSGVPTKTSPSSGTAKPVPPEKPPVSGTSPTQDGSVDFEVGERVWVNGDKSGYVQFIGGTQFAPGQWAGIVLDEPIGKNDGSVAGVRYFQCEDEKGIFTRPSKLSKTALPVKELNGGQQSPAPGAPATSESPPAATTATVQGTGIKTSAALNRMLTCSDTVSNVSDTESMKKRRELRLGDRVLVGGNKAGVVKFLGETDFAKGAWCGVELDEPLGKNDGAVFSVHAQVWPVCSDPQGNAYRLPVHHTTKAKSSRRKSALKRSPSASSISSLSSATSSISGKPSRAGLLTETSARYARKISSTTALQEALKEKQQHIEQLLAERDIERFEVAKATSHAGEVQQEMVQLRKGRDQYAMEMEDKLDQLRSLVEAADRDKVELLNQLEEEKRKVEDLQFSVEEACITKGDLETQNRLEHAHIKELEQSLLFEKTKAEKLQRDLEDTRVATVSERSRIMELEREVADLQLRLRASQQKEDAASLSQQQISSLKAQAQSQEKKISELSVDVESNQKELQSAQQDKSSLEEQLSILRQKLETAEEDKKRTAKIMQELEQSVEQSKKDHQTLKEKIQCREKELTKATKKSESSALALEQLTDENKTLEAQLEALKQQNSKYQEELSLSKERSSSENQRIGVLCKEIEELKLASQKSQHLEEHNDDRNSQQADMKTRETDGEMNFQKSTGALISDKDRELETLRNEIAVLRGENAMAKTLHSAVETLERDKAQLQSRVHSLEQRLMGSQASEGEDWEAPPSGDAALEQLREEKEFAEGQINFLNSVIVDLQRKNEELKIKLKKLALAEFNGNDETDKFDDGESKREKKATPRLFCDICDSFDLHDTEDCPTQAQSPDSVPHTTYRGNPADERPYCDICEAFGHATESCNDDQTF</sequence>
<evidence type="ECO:0000256" key="6">
    <source>
        <dbReference type="ARBA" id="ARBA00023212"/>
    </source>
</evidence>
<evidence type="ECO:0000256" key="2">
    <source>
        <dbReference type="ARBA" id="ARBA00022490"/>
    </source>
</evidence>
<dbReference type="InterPro" id="IPR000938">
    <property type="entry name" value="CAP-Gly_domain"/>
</dbReference>
<feature type="region of interest" description="Disordered" evidence="8">
    <location>
        <begin position="318"/>
        <end position="357"/>
    </location>
</feature>
<evidence type="ECO:0000256" key="4">
    <source>
        <dbReference type="ARBA" id="ARBA00022737"/>
    </source>
</evidence>
<evidence type="ECO:0000256" key="7">
    <source>
        <dbReference type="SAM" id="Coils"/>
    </source>
</evidence>
<gene>
    <name evidence="10" type="ORF">F7725_015733</name>
</gene>
<dbReference type="PROSITE" id="PS50245">
    <property type="entry name" value="CAP_GLY_2"/>
    <property type="match status" value="2"/>
</dbReference>
<dbReference type="Proteomes" id="UP000518266">
    <property type="component" value="Unassembled WGS sequence"/>
</dbReference>
<evidence type="ECO:0000313" key="11">
    <source>
        <dbReference type="Proteomes" id="UP000518266"/>
    </source>
</evidence>
<feature type="compositionally biased region" description="Polar residues" evidence="8">
    <location>
        <begin position="77"/>
        <end position="86"/>
    </location>
</feature>
<evidence type="ECO:0000313" key="10">
    <source>
        <dbReference type="EMBL" id="KAF3849236.1"/>
    </source>
</evidence>
<dbReference type="EMBL" id="JAAKFY010000012">
    <property type="protein sequence ID" value="KAF3849236.1"/>
    <property type="molecule type" value="Genomic_DNA"/>
</dbReference>
<dbReference type="Pfam" id="PF01302">
    <property type="entry name" value="CAP_GLY"/>
    <property type="match status" value="2"/>
</dbReference>
<feature type="compositionally biased region" description="Low complexity" evidence="8">
    <location>
        <begin position="332"/>
        <end position="351"/>
    </location>
</feature>
<accession>A0A7J5YIB7</accession>
<proteinExistence type="predicted"/>
<feature type="compositionally biased region" description="Basic residues" evidence="8">
    <location>
        <begin position="318"/>
        <end position="331"/>
    </location>
</feature>
<feature type="region of interest" description="Disordered" evidence="8">
    <location>
        <begin position="43"/>
        <end position="108"/>
    </location>
</feature>